<name>A0ABN2BAV8_9ACTN</name>
<evidence type="ECO:0000313" key="1">
    <source>
        <dbReference type="EMBL" id="GAA1536275.1"/>
    </source>
</evidence>
<organism evidence="1 2">
    <name type="scientific">Nocardioides humi</name>
    <dbReference type="NCBI Taxonomy" id="449461"/>
    <lineage>
        <taxon>Bacteria</taxon>
        <taxon>Bacillati</taxon>
        <taxon>Actinomycetota</taxon>
        <taxon>Actinomycetes</taxon>
        <taxon>Propionibacteriales</taxon>
        <taxon>Nocardioidaceae</taxon>
        <taxon>Nocardioides</taxon>
    </lineage>
</organism>
<dbReference type="EMBL" id="BAAAOR010000030">
    <property type="protein sequence ID" value="GAA1536275.1"/>
    <property type="molecule type" value="Genomic_DNA"/>
</dbReference>
<accession>A0ABN2BAV8</accession>
<keyword evidence="2" id="KW-1185">Reference proteome</keyword>
<proteinExistence type="predicted"/>
<evidence type="ECO:0000313" key="2">
    <source>
        <dbReference type="Proteomes" id="UP001500842"/>
    </source>
</evidence>
<dbReference type="Proteomes" id="UP001500842">
    <property type="component" value="Unassembled WGS sequence"/>
</dbReference>
<sequence length="327" mass="36546">MKRADFEGLALLPAGFPLPLDRPFTTTMAGREAGLLGKDLTWLVGQGFIRRLIKSVYVASPVPDSLDLRCSALKLVVPPDAVVCDRHAGWLHGAEMVLAPNEHIHIAPVRVFLPAAGRRLRNGLADSGERTFGRGDIVEINGLRVTSPLRTTWDLGRSRFVERSLAAMDQMLRLGLFSAGELIDGVPRFKGMRWVRTLRVMAGYADGRAESPPESILRLRWIQANLPTPVPQLEVHNADGMFLARLDLGNEELWFAAEYDGDEWHSTPDQLRHDRERRALVEAETPYLIKALRKENLFGPKADAEAVLRRGIVEARRRPSQRCSRVG</sequence>
<evidence type="ECO:0008006" key="3">
    <source>
        <dbReference type="Google" id="ProtNLM"/>
    </source>
</evidence>
<gene>
    <name evidence="1" type="ORF">GCM10009788_43850</name>
</gene>
<reference evidence="1 2" key="1">
    <citation type="journal article" date="2019" name="Int. J. Syst. Evol. Microbiol.">
        <title>The Global Catalogue of Microorganisms (GCM) 10K type strain sequencing project: providing services to taxonomists for standard genome sequencing and annotation.</title>
        <authorList>
            <consortium name="The Broad Institute Genomics Platform"/>
            <consortium name="The Broad Institute Genome Sequencing Center for Infectious Disease"/>
            <person name="Wu L."/>
            <person name="Ma J."/>
        </authorList>
    </citation>
    <scope>NUCLEOTIDE SEQUENCE [LARGE SCALE GENOMIC DNA]</scope>
    <source>
        <strain evidence="1 2">JCM 14942</strain>
    </source>
</reference>
<protein>
    <recommendedName>
        <fullName evidence="3">Transcriptional regulator, AbiEi antitoxin, Type IV TA system</fullName>
    </recommendedName>
</protein>
<comment type="caution">
    <text evidence="1">The sequence shown here is derived from an EMBL/GenBank/DDBJ whole genome shotgun (WGS) entry which is preliminary data.</text>
</comment>